<feature type="transmembrane region" description="Helical" evidence="7">
    <location>
        <begin position="20"/>
        <end position="40"/>
    </location>
</feature>
<keyword evidence="3" id="KW-1003">Cell membrane</keyword>
<keyword evidence="5 7" id="KW-1133">Transmembrane helix</keyword>
<dbReference type="PANTHER" id="PTHR43744:SF8">
    <property type="entry name" value="SN-GLYCEROL-3-PHOSPHATE TRANSPORT SYSTEM PERMEASE PROTEIN UGPE"/>
    <property type="match status" value="1"/>
</dbReference>
<keyword evidence="6 7" id="KW-0472">Membrane</keyword>
<name>A0ABX2HL12_9FIRM</name>
<dbReference type="PANTHER" id="PTHR43744">
    <property type="entry name" value="ABC TRANSPORTER PERMEASE PROTEIN MG189-RELATED-RELATED"/>
    <property type="match status" value="1"/>
</dbReference>
<feature type="domain" description="ABC transmembrane type-1" evidence="8">
    <location>
        <begin position="79"/>
        <end position="268"/>
    </location>
</feature>
<dbReference type="Proteomes" id="UP000669239">
    <property type="component" value="Unassembled WGS sequence"/>
</dbReference>
<dbReference type="Pfam" id="PF00528">
    <property type="entry name" value="BPD_transp_1"/>
    <property type="match status" value="1"/>
</dbReference>
<evidence type="ECO:0000256" key="1">
    <source>
        <dbReference type="ARBA" id="ARBA00004651"/>
    </source>
</evidence>
<organism evidence="9 10">
    <name type="scientific">Enterocloster aldenensis</name>
    <dbReference type="NCBI Taxonomy" id="358742"/>
    <lineage>
        <taxon>Bacteria</taxon>
        <taxon>Bacillati</taxon>
        <taxon>Bacillota</taxon>
        <taxon>Clostridia</taxon>
        <taxon>Lachnospirales</taxon>
        <taxon>Lachnospiraceae</taxon>
        <taxon>Enterocloster</taxon>
    </lineage>
</organism>
<evidence type="ECO:0000259" key="8">
    <source>
        <dbReference type="PROSITE" id="PS50928"/>
    </source>
</evidence>
<protein>
    <submittedName>
        <fullName evidence="9">Carbohydrate ABC transporter permease</fullName>
    </submittedName>
</protein>
<comment type="caution">
    <text evidence="9">The sequence shown here is derived from an EMBL/GenBank/DDBJ whole genome shotgun (WGS) entry which is preliminary data.</text>
</comment>
<evidence type="ECO:0000256" key="3">
    <source>
        <dbReference type="ARBA" id="ARBA00022475"/>
    </source>
</evidence>
<dbReference type="InterPro" id="IPR000515">
    <property type="entry name" value="MetI-like"/>
</dbReference>
<sequence>MRRRKPMKTKKKMTVGRAALYIIVYIAALFWIFPVIWMLVSSLKPYGTPVSILSKVLTGVFSLDNYAVVAKKAPIIKWIFNSASVAIAVTIGTLMLTSLAAYAISKLKFKGRTAIFLLITAGMMAPIESIIIPLYQEMAELKLLNTYVGLMCPSLAAPIGVLIMKRCYDGIPDELIEAAVLDGANAFERWWNICIPVSKSSMAAVGIFTFTNSWNNFLWPFLSITSEKMMTLPVGIPQFQGANLSEFTLPMTASVIASVPAIIVFLIFQKQIIQGIAMTGIKG</sequence>
<evidence type="ECO:0000256" key="4">
    <source>
        <dbReference type="ARBA" id="ARBA00022692"/>
    </source>
</evidence>
<keyword evidence="2 7" id="KW-0813">Transport</keyword>
<evidence type="ECO:0000313" key="9">
    <source>
        <dbReference type="EMBL" id="NSJ49648.1"/>
    </source>
</evidence>
<dbReference type="SUPFAM" id="SSF161098">
    <property type="entry name" value="MetI-like"/>
    <property type="match status" value="1"/>
</dbReference>
<keyword evidence="10" id="KW-1185">Reference proteome</keyword>
<evidence type="ECO:0000256" key="2">
    <source>
        <dbReference type="ARBA" id="ARBA00022448"/>
    </source>
</evidence>
<comment type="similarity">
    <text evidence="7">Belongs to the binding-protein-dependent transport system permease family.</text>
</comment>
<feature type="transmembrane region" description="Helical" evidence="7">
    <location>
        <begin position="78"/>
        <end position="102"/>
    </location>
</feature>
<comment type="subcellular location">
    <subcellularLocation>
        <location evidence="1 7">Cell membrane</location>
        <topology evidence="1 7">Multi-pass membrane protein</topology>
    </subcellularLocation>
</comment>
<feature type="transmembrane region" description="Helical" evidence="7">
    <location>
        <begin position="147"/>
        <end position="164"/>
    </location>
</feature>
<proteinExistence type="inferred from homology"/>
<reference evidence="9 10" key="1">
    <citation type="journal article" date="2020" name="Cell Host Microbe">
        <title>Functional and Genomic Variation between Human-Derived Isolates of Lachnospiraceae Reveals Inter- and Intra-Species Diversity.</title>
        <authorList>
            <person name="Sorbara M.T."/>
            <person name="Littmann E.R."/>
            <person name="Fontana E."/>
            <person name="Moody T.U."/>
            <person name="Kohout C.E."/>
            <person name="Gjonbalaj M."/>
            <person name="Eaton V."/>
            <person name="Seok R."/>
            <person name="Leiner I.M."/>
            <person name="Pamer E.G."/>
        </authorList>
    </citation>
    <scope>NUCLEOTIDE SEQUENCE [LARGE SCALE GENOMIC DNA]</scope>
    <source>
        <strain evidence="9 10">MSK.1.17</strain>
    </source>
</reference>
<evidence type="ECO:0000313" key="10">
    <source>
        <dbReference type="Proteomes" id="UP000669239"/>
    </source>
</evidence>
<dbReference type="CDD" id="cd06261">
    <property type="entry name" value="TM_PBP2"/>
    <property type="match status" value="1"/>
</dbReference>
<keyword evidence="4 7" id="KW-0812">Transmembrane</keyword>
<feature type="transmembrane region" description="Helical" evidence="7">
    <location>
        <begin position="114"/>
        <end position="135"/>
    </location>
</feature>
<evidence type="ECO:0000256" key="5">
    <source>
        <dbReference type="ARBA" id="ARBA00022989"/>
    </source>
</evidence>
<dbReference type="PROSITE" id="PS50928">
    <property type="entry name" value="ABC_TM1"/>
    <property type="match status" value="1"/>
</dbReference>
<dbReference type="Gene3D" id="1.10.3720.10">
    <property type="entry name" value="MetI-like"/>
    <property type="match status" value="1"/>
</dbReference>
<gene>
    <name evidence="9" type="ORF">G5B36_13195</name>
</gene>
<feature type="transmembrane region" description="Helical" evidence="7">
    <location>
        <begin position="247"/>
        <end position="268"/>
    </location>
</feature>
<dbReference type="EMBL" id="JAAITT010000017">
    <property type="protein sequence ID" value="NSJ49648.1"/>
    <property type="molecule type" value="Genomic_DNA"/>
</dbReference>
<evidence type="ECO:0000256" key="7">
    <source>
        <dbReference type="RuleBase" id="RU363032"/>
    </source>
</evidence>
<accession>A0ABX2HL12</accession>
<dbReference type="InterPro" id="IPR035906">
    <property type="entry name" value="MetI-like_sf"/>
</dbReference>
<evidence type="ECO:0000256" key="6">
    <source>
        <dbReference type="ARBA" id="ARBA00023136"/>
    </source>
</evidence>